<sequence>MPNRASPRPPAAVTPMAFARAIAAAYRAQGRSAEAVLRLAQITPAQLRQQGARMTARQMEVLSAAAMQELDDEGLGAFTRRLPWGSYGMLARASLGAPELGVALKRWCRHHGLLTDDIRLSLAISGAIASVTLEERRTLPAEARELCLAFVLRNIHGLACWYIDSRIPLQAAQFPFDAPAHADAYAHMFPGGTLSFGDSPQAALRFDAQYLKLPLRRDEKALTQMLRQRALSLTVLQYRRDRLLVPQVRQALAAHPDRTHSAEALAELLNVSARTLHRQLKEEGASLQQLKDEVRLERARDLLWRTARPVKQVAAAVGFRNEKSFARAFKARVGLTPGEFRGRS</sequence>
<dbReference type="PANTHER" id="PTHR47894:SF1">
    <property type="entry name" value="HTH-TYPE TRANSCRIPTIONAL REGULATOR VQSM"/>
    <property type="match status" value="1"/>
</dbReference>
<dbReference type="Pfam" id="PF12833">
    <property type="entry name" value="HTH_18"/>
    <property type="match status" value="1"/>
</dbReference>
<evidence type="ECO:0000256" key="3">
    <source>
        <dbReference type="ARBA" id="ARBA00023163"/>
    </source>
</evidence>
<dbReference type="Pfam" id="PF12625">
    <property type="entry name" value="Arabinose_bd"/>
    <property type="match status" value="1"/>
</dbReference>
<comment type="caution">
    <text evidence="6">The sequence shown here is derived from an EMBL/GenBank/DDBJ whole genome shotgun (WGS) entry which is preliminary data.</text>
</comment>
<evidence type="ECO:0000256" key="1">
    <source>
        <dbReference type="ARBA" id="ARBA00023015"/>
    </source>
</evidence>
<dbReference type="GO" id="GO:0000976">
    <property type="term" value="F:transcription cis-regulatory region binding"/>
    <property type="evidence" value="ECO:0007669"/>
    <property type="project" value="TreeGrafter"/>
</dbReference>
<proteinExistence type="predicted"/>
<dbReference type="Proteomes" id="UP000298180">
    <property type="component" value="Unassembled WGS sequence"/>
</dbReference>
<evidence type="ECO:0000313" key="6">
    <source>
        <dbReference type="EMBL" id="TFZ07211.1"/>
    </source>
</evidence>
<dbReference type="PRINTS" id="PR00032">
    <property type="entry name" value="HTHARAC"/>
</dbReference>
<dbReference type="InterPro" id="IPR032687">
    <property type="entry name" value="AraC-type_N"/>
</dbReference>
<gene>
    <name evidence="6" type="ORF">EZ313_11565</name>
</gene>
<name>A0A4Z0C7F2_9BURK</name>
<dbReference type="PROSITE" id="PS01124">
    <property type="entry name" value="HTH_ARAC_FAMILY_2"/>
    <property type="match status" value="1"/>
</dbReference>
<evidence type="ECO:0000256" key="4">
    <source>
        <dbReference type="SAM" id="Coils"/>
    </source>
</evidence>
<dbReference type="GO" id="GO:0005829">
    <property type="term" value="C:cytosol"/>
    <property type="evidence" value="ECO:0007669"/>
    <property type="project" value="TreeGrafter"/>
</dbReference>
<evidence type="ECO:0000256" key="2">
    <source>
        <dbReference type="ARBA" id="ARBA00023125"/>
    </source>
</evidence>
<keyword evidence="7" id="KW-1185">Reference proteome</keyword>
<dbReference type="SMART" id="SM00342">
    <property type="entry name" value="HTH_ARAC"/>
    <property type="match status" value="1"/>
</dbReference>
<evidence type="ECO:0000259" key="5">
    <source>
        <dbReference type="PROSITE" id="PS01124"/>
    </source>
</evidence>
<evidence type="ECO:0000313" key="7">
    <source>
        <dbReference type="Proteomes" id="UP000298180"/>
    </source>
</evidence>
<feature type="domain" description="HTH araC/xylS-type" evidence="5">
    <location>
        <begin position="246"/>
        <end position="343"/>
    </location>
</feature>
<feature type="coiled-coil region" evidence="4">
    <location>
        <begin position="273"/>
        <end position="300"/>
    </location>
</feature>
<dbReference type="GO" id="GO:0003700">
    <property type="term" value="F:DNA-binding transcription factor activity"/>
    <property type="evidence" value="ECO:0007669"/>
    <property type="project" value="InterPro"/>
</dbReference>
<keyword evidence="4" id="KW-0175">Coiled coil</keyword>
<dbReference type="Gene3D" id="1.10.10.60">
    <property type="entry name" value="Homeodomain-like"/>
    <property type="match status" value="1"/>
</dbReference>
<protein>
    <submittedName>
        <fullName evidence="6">AraC family transcriptional regulator</fullName>
    </submittedName>
</protein>
<reference evidence="6 7" key="1">
    <citation type="submission" date="2019-03" db="EMBL/GenBank/DDBJ databases">
        <title>Ramlibacter henchirensis DSM 14656, whole genome shotgun sequence.</title>
        <authorList>
            <person name="Zhang X."/>
            <person name="Feng G."/>
            <person name="Zhu H."/>
        </authorList>
    </citation>
    <scope>NUCLEOTIDE SEQUENCE [LARGE SCALE GENOMIC DNA]</scope>
    <source>
        <strain evidence="6 7">DSM 14656</strain>
    </source>
</reference>
<dbReference type="PANTHER" id="PTHR47894">
    <property type="entry name" value="HTH-TYPE TRANSCRIPTIONAL REGULATOR GADX"/>
    <property type="match status" value="1"/>
</dbReference>
<dbReference type="InterPro" id="IPR018062">
    <property type="entry name" value="HTH_AraC-typ_CS"/>
</dbReference>
<organism evidence="6 7">
    <name type="scientific">Ramlibacter henchirensis</name>
    <dbReference type="NCBI Taxonomy" id="204072"/>
    <lineage>
        <taxon>Bacteria</taxon>
        <taxon>Pseudomonadati</taxon>
        <taxon>Pseudomonadota</taxon>
        <taxon>Betaproteobacteria</taxon>
        <taxon>Burkholderiales</taxon>
        <taxon>Comamonadaceae</taxon>
        <taxon>Ramlibacter</taxon>
    </lineage>
</organism>
<dbReference type="InterPro" id="IPR009057">
    <property type="entry name" value="Homeodomain-like_sf"/>
</dbReference>
<dbReference type="PROSITE" id="PS00041">
    <property type="entry name" value="HTH_ARAC_FAMILY_1"/>
    <property type="match status" value="1"/>
</dbReference>
<keyword evidence="3" id="KW-0804">Transcription</keyword>
<dbReference type="EMBL" id="SMLM01000001">
    <property type="protein sequence ID" value="TFZ07211.1"/>
    <property type="molecule type" value="Genomic_DNA"/>
</dbReference>
<dbReference type="OrthoDB" id="6506763at2"/>
<dbReference type="InterPro" id="IPR018060">
    <property type="entry name" value="HTH_AraC"/>
</dbReference>
<dbReference type="SUPFAM" id="SSF46689">
    <property type="entry name" value="Homeodomain-like"/>
    <property type="match status" value="1"/>
</dbReference>
<keyword evidence="2" id="KW-0238">DNA-binding</keyword>
<dbReference type="AlphaFoldDB" id="A0A4Z0C7F2"/>
<dbReference type="InterPro" id="IPR020449">
    <property type="entry name" value="Tscrpt_reg_AraC-type_HTH"/>
</dbReference>
<keyword evidence="1" id="KW-0805">Transcription regulation</keyword>
<accession>A0A4Z0C7F2</accession>